<keyword evidence="3" id="KW-1185">Reference proteome</keyword>
<feature type="domain" description="EthD" evidence="1">
    <location>
        <begin position="131"/>
        <end position="218"/>
    </location>
</feature>
<dbReference type="GO" id="GO:0016491">
    <property type="term" value="F:oxidoreductase activity"/>
    <property type="evidence" value="ECO:0007669"/>
    <property type="project" value="InterPro"/>
</dbReference>
<comment type="caution">
    <text evidence="2">The sequence shown here is derived from an EMBL/GenBank/DDBJ whole genome shotgun (WGS) entry which is preliminary data.</text>
</comment>
<evidence type="ECO:0000313" key="2">
    <source>
        <dbReference type="EMBL" id="GGC01418.1"/>
    </source>
</evidence>
<reference evidence="2" key="2">
    <citation type="submission" date="2020-09" db="EMBL/GenBank/DDBJ databases">
        <authorList>
            <person name="Sun Q."/>
            <person name="Zhou Y."/>
        </authorList>
    </citation>
    <scope>NUCLEOTIDE SEQUENCE</scope>
    <source>
        <strain evidence="2">CGMCC 1.15095</strain>
    </source>
</reference>
<name>A0A916TS88_9SPHN</name>
<dbReference type="AlphaFoldDB" id="A0A916TS88"/>
<gene>
    <name evidence="2" type="ORF">GCM10011494_19980</name>
</gene>
<dbReference type="RefSeq" id="WP_188771045.1">
    <property type="nucleotide sequence ID" value="NZ_BMHK01000011.1"/>
</dbReference>
<dbReference type="Gene3D" id="3.30.70.100">
    <property type="match status" value="1"/>
</dbReference>
<dbReference type="InterPro" id="IPR011008">
    <property type="entry name" value="Dimeric_a/b-barrel"/>
</dbReference>
<dbReference type="EMBL" id="BMHK01000011">
    <property type="protein sequence ID" value="GGC01418.1"/>
    <property type="molecule type" value="Genomic_DNA"/>
</dbReference>
<accession>A0A916TS88</accession>
<protein>
    <recommendedName>
        <fullName evidence="1">EthD domain-containing protein</fullName>
    </recommendedName>
</protein>
<organism evidence="2 3">
    <name type="scientific">Novosphingobium endophyticum</name>
    <dbReference type="NCBI Taxonomy" id="1955250"/>
    <lineage>
        <taxon>Bacteria</taxon>
        <taxon>Pseudomonadati</taxon>
        <taxon>Pseudomonadota</taxon>
        <taxon>Alphaproteobacteria</taxon>
        <taxon>Sphingomonadales</taxon>
        <taxon>Sphingomonadaceae</taxon>
        <taxon>Novosphingobium</taxon>
    </lineage>
</organism>
<dbReference type="InterPro" id="IPR009799">
    <property type="entry name" value="EthD_dom"/>
</dbReference>
<evidence type="ECO:0000313" key="3">
    <source>
        <dbReference type="Proteomes" id="UP000608154"/>
    </source>
</evidence>
<dbReference type="Proteomes" id="UP000608154">
    <property type="component" value="Unassembled WGS sequence"/>
</dbReference>
<dbReference type="Pfam" id="PF07110">
    <property type="entry name" value="EthD"/>
    <property type="match status" value="1"/>
</dbReference>
<proteinExistence type="predicted"/>
<reference evidence="2" key="1">
    <citation type="journal article" date="2014" name="Int. J. Syst. Evol. Microbiol.">
        <title>Complete genome sequence of Corynebacterium casei LMG S-19264T (=DSM 44701T), isolated from a smear-ripened cheese.</title>
        <authorList>
            <consortium name="US DOE Joint Genome Institute (JGI-PGF)"/>
            <person name="Walter F."/>
            <person name="Albersmeier A."/>
            <person name="Kalinowski J."/>
            <person name="Ruckert C."/>
        </authorList>
    </citation>
    <scope>NUCLEOTIDE SEQUENCE</scope>
    <source>
        <strain evidence="2">CGMCC 1.15095</strain>
    </source>
</reference>
<sequence length="234" mass="24898">MSDRYKVALFLTRSDAIGPNEFPDRWLAAGSGVAGNGLVSHIHNAACAADNPIENAPPAPYDAVDEYEFERAGDAAAFFASTTFTADWLGPRRSLLAEPPQVVSGPVRQVWNGMPATPEAVNILTLPVRRAGMAMADFFEYWSVHHAGLALAGQGTRERLVNLASCATDGRVFGGLASAPFDGIGNIVFDSGASLAAEFASDHYRLNMAPDEPRFTDPAKSRAMMVNARTVAIG</sequence>
<evidence type="ECO:0000259" key="1">
    <source>
        <dbReference type="Pfam" id="PF07110"/>
    </source>
</evidence>
<dbReference type="SUPFAM" id="SSF54909">
    <property type="entry name" value="Dimeric alpha+beta barrel"/>
    <property type="match status" value="1"/>
</dbReference>